<protein>
    <recommendedName>
        <fullName evidence="1">Inner membrane protein</fullName>
    </recommendedName>
</protein>
<keyword evidence="1" id="KW-1003">Cell membrane</keyword>
<keyword evidence="1 2" id="KW-0472">Membrane</keyword>
<dbReference type="PIRSF" id="PIRSF016789">
    <property type="entry name" value="DUF454"/>
    <property type="match status" value="1"/>
</dbReference>
<comment type="caution">
    <text evidence="3">The sequence shown here is derived from an EMBL/GenBank/DDBJ whole genome shotgun (WGS) entry which is preliminary data.</text>
</comment>
<reference evidence="3 4" key="1">
    <citation type="submission" date="2016-03" db="EMBL/GenBank/DDBJ databases">
        <authorList>
            <person name="Zhang H."/>
            <person name="Liu R."/>
            <person name="Wang M."/>
            <person name="Wang H."/>
            <person name="Wang L."/>
            <person name="Song L."/>
        </authorList>
    </citation>
    <scope>NUCLEOTIDE SEQUENCE [LARGE SCALE GENOMIC DNA]</scope>
    <source>
        <strain evidence="3 4">DSM 16099</strain>
    </source>
</reference>
<dbReference type="InterPro" id="IPR007401">
    <property type="entry name" value="DUF454"/>
</dbReference>
<feature type="transmembrane region" description="Helical" evidence="2">
    <location>
        <begin position="14"/>
        <end position="35"/>
    </location>
</feature>
<evidence type="ECO:0000256" key="1">
    <source>
        <dbReference type="PIRNR" id="PIRNR016789"/>
    </source>
</evidence>
<dbReference type="PANTHER" id="PTHR35813:SF1">
    <property type="entry name" value="INNER MEMBRANE PROTEIN YBAN"/>
    <property type="match status" value="1"/>
</dbReference>
<name>A0ABD4EQE8_9GAMM</name>
<dbReference type="PANTHER" id="PTHR35813">
    <property type="entry name" value="INNER MEMBRANE PROTEIN YBAN"/>
    <property type="match status" value="1"/>
</dbReference>
<feature type="transmembrane region" description="Helical" evidence="2">
    <location>
        <begin position="106"/>
        <end position="123"/>
    </location>
</feature>
<keyword evidence="2" id="KW-1133">Transmembrane helix</keyword>
<evidence type="ECO:0000256" key="2">
    <source>
        <dbReference type="SAM" id="Phobius"/>
    </source>
</evidence>
<dbReference type="AlphaFoldDB" id="A0ABD4EQE8"/>
<proteinExistence type="predicted"/>
<keyword evidence="1" id="KW-0997">Cell inner membrane</keyword>
<evidence type="ECO:0000313" key="3">
    <source>
        <dbReference type="EMBL" id="KYL35663.1"/>
    </source>
</evidence>
<sequence length="132" mass="14446">MSIKNVFIYLLKNFGFKLLGLLCVLLGIIGVALPVMPTTPFLILALACFARSSAALESWLLNHPRFGTTLQHWRAHQVVPVKAKYAAGIGMLIGFIFLLYNSPPAWIIALVAVVEVLVMAYLISKPSAPPKK</sequence>
<accession>A0ABD4EQE8</accession>
<gene>
    <name evidence="3" type="ORF">A2I96_13275</name>
</gene>
<evidence type="ECO:0000313" key="4">
    <source>
        <dbReference type="Proteomes" id="UP000075763"/>
    </source>
</evidence>
<dbReference type="EMBL" id="LVCN01000020">
    <property type="protein sequence ID" value="KYL35663.1"/>
    <property type="molecule type" value="Genomic_DNA"/>
</dbReference>
<dbReference type="GO" id="GO:0005886">
    <property type="term" value="C:plasma membrane"/>
    <property type="evidence" value="ECO:0007669"/>
    <property type="project" value="UniProtKB-SubCell"/>
</dbReference>
<feature type="transmembrane region" description="Helical" evidence="2">
    <location>
        <begin position="83"/>
        <end position="100"/>
    </location>
</feature>
<comment type="subcellular location">
    <subcellularLocation>
        <location evidence="1">Cell inner membrane</location>
        <topology evidence="1">Multi-pass membrane protein</topology>
    </subcellularLocation>
</comment>
<feature type="transmembrane region" description="Helical" evidence="2">
    <location>
        <begin position="41"/>
        <end position="62"/>
    </location>
</feature>
<keyword evidence="2" id="KW-0812">Transmembrane</keyword>
<dbReference type="Pfam" id="PF04304">
    <property type="entry name" value="DUF454"/>
    <property type="match status" value="1"/>
</dbReference>
<organism evidence="3 4">
    <name type="scientific">Pseudoalteromonas tetraodonis</name>
    <dbReference type="NCBI Taxonomy" id="43659"/>
    <lineage>
        <taxon>Bacteria</taxon>
        <taxon>Pseudomonadati</taxon>
        <taxon>Pseudomonadota</taxon>
        <taxon>Gammaproteobacteria</taxon>
        <taxon>Alteromonadales</taxon>
        <taxon>Pseudoalteromonadaceae</taxon>
        <taxon>Pseudoalteromonas</taxon>
    </lineage>
</organism>
<dbReference type="Proteomes" id="UP000075763">
    <property type="component" value="Unassembled WGS sequence"/>
</dbReference>